<name>A0ABP2DRX6_9CORY</name>
<proteinExistence type="predicted"/>
<comment type="caution">
    <text evidence="1">The sequence shown here is derived from an EMBL/GenBank/DDBJ whole genome shotgun (WGS) entry which is preliminary data.</text>
</comment>
<accession>A0ABP2DRX6</accession>
<dbReference type="EMBL" id="ACHF01000125">
    <property type="protein sequence ID" value="EEI61869.1"/>
    <property type="molecule type" value="Genomic_DNA"/>
</dbReference>
<sequence>MCLTDDKQFNKPYWTQLSRKLLPKIKSAQTFILYGTSLRRADRWWWSRILGSANEKKYSDIIIYKYDSTTTGTRSSKSTCQKI</sequence>
<evidence type="ECO:0000313" key="2">
    <source>
        <dbReference type="Proteomes" id="UP000006237"/>
    </source>
</evidence>
<evidence type="ECO:0008006" key="3">
    <source>
        <dbReference type="Google" id="ProtNLM"/>
    </source>
</evidence>
<reference evidence="1 2" key="1">
    <citation type="submission" date="2009-01" db="EMBL/GenBank/DDBJ databases">
        <authorList>
            <person name="Qin X."/>
            <person name="Bachman B."/>
            <person name="Battles P."/>
            <person name="Bell A."/>
            <person name="Bess C."/>
            <person name="Bickham C."/>
            <person name="Chaboub L."/>
            <person name="Chen D."/>
            <person name="Coyle M."/>
            <person name="Deiros D.R."/>
            <person name="Dinh H."/>
            <person name="Forbes L."/>
            <person name="Fowler G."/>
            <person name="Francisco L."/>
            <person name="Fu Q."/>
            <person name="Gubbala S."/>
            <person name="Hale W."/>
            <person name="Han Y."/>
            <person name="Hemphill L."/>
            <person name="Highlander S.K."/>
            <person name="Hirani K."/>
            <person name="Hogues M."/>
            <person name="Jackson L."/>
            <person name="Jakkamsetti A."/>
            <person name="Javaid M."/>
            <person name="Jiang H."/>
            <person name="Korchina V."/>
            <person name="Kovar C."/>
            <person name="Lara F."/>
            <person name="Lee S."/>
            <person name="Mata R."/>
            <person name="Mathew T."/>
            <person name="Moen C."/>
            <person name="Morales K."/>
            <person name="Munidasa M."/>
            <person name="Nazareth L."/>
            <person name="Ngo R."/>
            <person name="Nguyen L."/>
            <person name="Okwuonu G."/>
            <person name="Ongeri F."/>
            <person name="Patil S."/>
            <person name="Petrosino J."/>
            <person name="Pham C."/>
            <person name="Pham P."/>
            <person name="Pu L.-L."/>
            <person name="Puazo M."/>
            <person name="Raj R."/>
            <person name="Reid J."/>
            <person name="Rouhana J."/>
            <person name="Saada N."/>
            <person name="Shang Y."/>
            <person name="Simmons D."/>
            <person name="Thornton R."/>
            <person name="Warren J."/>
            <person name="Weissenberger G."/>
            <person name="Zhang J."/>
            <person name="Zhang L."/>
            <person name="Zhou C."/>
            <person name="Zhu D."/>
            <person name="Muzny D."/>
            <person name="Worley K."/>
            <person name="Gibbs R."/>
        </authorList>
    </citation>
    <scope>NUCLEOTIDE SEQUENCE [LARGE SCALE GENOMIC DNA]</scope>
    <source>
        <strain evidence="1 2">ATCC 51866</strain>
    </source>
</reference>
<evidence type="ECO:0000313" key="1">
    <source>
        <dbReference type="EMBL" id="EEI61869.1"/>
    </source>
</evidence>
<protein>
    <recommendedName>
        <fullName evidence="3">Thoeris protein ThsB TIR-like domain-containing protein</fullName>
    </recommendedName>
</protein>
<gene>
    <name evidence="1" type="ORF">HMPREF0293_2603</name>
</gene>
<keyword evidence="2" id="KW-1185">Reference proteome</keyword>
<organism evidence="1 2">
    <name type="scientific">Corynebacterium glucuronolyticum ATCC 51866</name>
    <dbReference type="NCBI Taxonomy" id="548478"/>
    <lineage>
        <taxon>Bacteria</taxon>
        <taxon>Bacillati</taxon>
        <taxon>Actinomycetota</taxon>
        <taxon>Actinomycetes</taxon>
        <taxon>Mycobacteriales</taxon>
        <taxon>Corynebacteriaceae</taxon>
        <taxon>Corynebacterium</taxon>
    </lineage>
</organism>
<dbReference type="Proteomes" id="UP000006237">
    <property type="component" value="Unassembled WGS sequence"/>
</dbReference>